<dbReference type="EMBL" id="CP126214">
    <property type="protein sequence ID" value="WIA16377.1"/>
    <property type="molecule type" value="Genomic_DNA"/>
</dbReference>
<name>A0ABY8U548_TETOB</name>
<feature type="region of interest" description="Disordered" evidence="2">
    <location>
        <begin position="536"/>
        <end position="559"/>
    </location>
</feature>
<evidence type="ECO:0000313" key="5">
    <source>
        <dbReference type="Proteomes" id="UP001244341"/>
    </source>
</evidence>
<feature type="transmembrane region" description="Helical" evidence="3">
    <location>
        <begin position="45"/>
        <end position="64"/>
    </location>
</feature>
<evidence type="ECO:0000256" key="1">
    <source>
        <dbReference type="RuleBase" id="RU368068"/>
    </source>
</evidence>
<dbReference type="InterPro" id="IPR043137">
    <property type="entry name" value="GGT_ssub_C"/>
</dbReference>
<comment type="catalytic activity">
    <reaction evidence="1">
        <text>glutathione + H2O = L-cysteinylglycine + L-glutamate</text>
        <dbReference type="Rhea" id="RHEA:28807"/>
        <dbReference type="ChEBI" id="CHEBI:15377"/>
        <dbReference type="ChEBI" id="CHEBI:29985"/>
        <dbReference type="ChEBI" id="CHEBI:57925"/>
        <dbReference type="ChEBI" id="CHEBI:61694"/>
        <dbReference type="EC" id="3.4.19.13"/>
    </reaction>
</comment>
<comment type="pathway">
    <text evidence="1">Sulfur metabolism; glutathione metabolism.</text>
</comment>
<dbReference type="Pfam" id="PF01019">
    <property type="entry name" value="G_glu_transpept"/>
    <property type="match status" value="1"/>
</dbReference>
<feature type="region of interest" description="Disordered" evidence="2">
    <location>
        <begin position="430"/>
        <end position="462"/>
    </location>
</feature>
<protein>
    <recommendedName>
        <fullName evidence="1">Glutathione hydrolase</fullName>
        <ecNumber evidence="1">2.3.2.2</ecNumber>
        <ecNumber evidence="1">3.4.19.13</ecNumber>
    </recommendedName>
    <alternativeName>
        <fullName evidence="1">Gamma-glutamyltransferase</fullName>
    </alternativeName>
    <alternativeName>
        <fullName evidence="1">Gamma-glutamyltranspeptidase</fullName>
    </alternativeName>
</protein>
<dbReference type="InterPro" id="IPR000101">
    <property type="entry name" value="GGT_peptidase"/>
</dbReference>
<accession>A0ABY8U548</accession>
<keyword evidence="3" id="KW-0812">Transmembrane</keyword>
<dbReference type="InterPro" id="IPR043138">
    <property type="entry name" value="GGT_lsub"/>
</dbReference>
<proteinExistence type="predicted"/>
<dbReference type="PANTHER" id="PTHR11686">
    <property type="entry name" value="GAMMA GLUTAMYL TRANSPEPTIDASE"/>
    <property type="match status" value="1"/>
</dbReference>
<keyword evidence="3" id="KW-1133">Transmembrane helix</keyword>
<feature type="region of interest" description="Disordered" evidence="2">
    <location>
        <begin position="746"/>
        <end position="766"/>
    </location>
</feature>
<dbReference type="PANTHER" id="PTHR11686:SF9">
    <property type="entry name" value="RE13973P"/>
    <property type="match status" value="1"/>
</dbReference>
<reference evidence="4 5" key="1">
    <citation type="submission" date="2023-05" db="EMBL/GenBank/DDBJ databases">
        <title>A 100% complete, gapless, phased diploid assembly of the Scenedesmus obliquus UTEX 3031 genome.</title>
        <authorList>
            <person name="Biondi T.C."/>
            <person name="Hanschen E.R."/>
            <person name="Kwon T."/>
            <person name="Eng W."/>
            <person name="Kruse C.P.S."/>
            <person name="Koehler S.I."/>
            <person name="Kunde Y."/>
            <person name="Gleasner C.D."/>
            <person name="You Mak K.T."/>
            <person name="Polle J."/>
            <person name="Hovde B.T."/>
            <person name="Starkenburg S.R."/>
        </authorList>
    </citation>
    <scope>NUCLEOTIDE SEQUENCE [LARGE SCALE GENOMIC DNA]</scope>
    <source>
        <strain evidence="4 5">DOE0152z</strain>
    </source>
</reference>
<evidence type="ECO:0000256" key="2">
    <source>
        <dbReference type="SAM" id="MobiDB-lite"/>
    </source>
</evidence>
<keyword evidence="5" id="KW-1185">Reference proteome</keyword>
<comment type="catalytic activity">
    <reaction evidence="1">
        <text>an N-terminal (5-L-glutamyl)-[peptide] + an alpha-amino acid = 5-L-glutamyl amino acid + an N-terminal L-alpha-aminoacyl-[peptide]</text>
        <dbReference type="Rhea" id="RHEA:23904"/>
        <dbReference type="Rhea" id="RHEA-COMP:9780"/>
        <dbReference type="Rhea" id="RHEA-COMP:9795"/>
        <dbReference type="ChEBI" id="CHEBI:77644"/>
        <dbReference type="ChEBI" id="CHEBI:78597"/>
        <dbReference type="ChEBI" id="CHEBI:78599"/>
        <dbReference type="ChEBI" id="CHEBI:78608"/>
        <dbReference type="EC" id="2.3.2.2"/>
    </reaction>
</comment>
<feature type="compositionally biased region" description="Low complexity" evidence="2">
    <location>
        <begin position="746"/>
        <end position="755"/>
    </location>
</feature>
<keyword evidence="3" id="KW-0472">Membrane</keyword>
<dbReference type="Proteomes" id="UP001244341">
    <property type="component" value="Chromosome 7b"/>
</dbReference>
<keyword evidence="1" id="KW-0378">Hydrolase</keyword>
<comment type="catalytic activity">
    <reaction evidence="1">
        <text>an S-substituted glutathione + H2O = an S-substituted L-cysteinylglycine + L-glutamate</text>
        <dbReference type="Rhea" id="RHEA:59468"/>
        <dbReference type="ChEBI" id="CHEBI:15377"/>
        <dbReference type="ChEBI" id="CHEBI:29985"/>
        <dbReference type="ChEBI" id="CHEBI:90779"/>
        <dbReference type="ChEBI" id="CHEBI:143103"/>
        <dbReference type="EC" id="3.4.19.13"/>
    </reaction>
</comment>
<dbReference type="EC" id="3.4.19.13" evidence="1"/>
<dbReference type="Gene3D" id="1.10.246.130">
    <property type="match status" value="1"/>
</dbReference>
<dbReference type="PRINTS" id="PR01210">
    <property type="entry name" value="GGTRANSPTASE"/>
</dbReference>
<comment type="function">
    <text evidence="1">Cleaves the gamma-glutamyl peptide bond of glutathione and glutathione conjugates.</text>
</comment>
<organism evidence="4 5">
    <name type="scientific">Tetradesmus obliquus</name>
    <name type="common">Green alga</name>
    <name type="synonym">Acutodesmus obliquus</name>
    <dbReference type="NCBI Taxonomy" id="3088"/>
    <lineage>
        <taxon>Eukaryota</taxon>
        <taxon>Viridiplantae</taxon>
        <taxon>Chlorophyta</taxon>
        <taxon>core chlorophytes</taxon>
        <taxon>Chlorophyceae</taxon>
        <taxon>CS clade</taxon>
        <taxon>Sphaeropleales</taxon>
        <taxon>Scenedesmaceae</taxon>
        <taxon>Tetradesmus</taxon>
    </lineage>
</organism>
<sequence length="792" mass="82645">MKQHSEYMPLDVEKNLWPGFKSIQEFEQERGVRTNDGRTSRRKAVFTWCILGSIFCVLLVLAILTTKPYSFSKTGPFGFAHHSSNGSSNGPYTDGPLGLWSEGGHADFADLAAEGLDQAGTVSCKGSSLRCDVVNRIPKPEADFRNLSRRSTARRGMVAADSSRCSEIGRDVMSQQRGSAADAAVAVALCQGVVNPVASGLGGGAFIMVRLVNGSGLFVDARETAPGAATADMFAGLPSDASLFGPLAIAVPGELQGLAEMHRRFGRLPWAALVAPAADLARRGFAAHPYLVYALSGQLSFQRIQSIPAMREAFLIKAGNGSWRLPRIGELCCRRPQLAETLDKIAADPEYLSRPAVAAVLASELAAAGGIIRAGDFAAAAPAVRKPLKVQIGEVELLVPPPPSSAAVVAFALKFLAGYGNTLLSSSNDNSSSSYSASGLQQSDAGSSSSSSSSSRVAPDGQPLASFGVDAARDGGLGMQRLVEAMKHGFAIRTALGDPGTAERPFPHADAINAAVRDLLDDSFVEKLRAATRDDGVLPDDEYGGRWNPRGVPPAPESGTSHFSIVDEERNAVSVTTSINAPFGAGVVSPSTGILYGNTMDDFAQPNKSSFVTPHPSEANFIAPGKRPLSAMSPIIASHRRSGRLLAVAGASGGPLIVSATLQTLARLLLEGADVAHAVSAPRVHDQLLPQSNAYYENYTWGFTQHQVPQQLVSLLKSHGQQPTAGPFPMGVSQAISVSYSSSSYSSSSSSSSSSGALQPADGGGAADADLSRLGLLLGASDARKDGAPLGY</sequence>
<feature type="compositionally biased region" description="Low complexity" evidence="2">
    <location>
        <begin position="430"/>
        <end position="455"/>
    </location>
</feature>
<dbReference type="InterPro" id="IPR029055">
    <property type="entry name" value="Ntn_hydrolases_N"/>
</dbReference>
<keyword evidence="1" id="KW-0012">Acyltransferase</keyword>
<dbReference type="EC" id="2.3.2.2" evidence="1"/>
<evidence type="ECO:0000256" key="3">
    <source>
        <dbReference type="SAM" id="Phobius"/>
    </source>
</evidence>
<dbReference type="Gene3D" id="3.60.20.40">
    <property type="match status" value="1"/>
</dbReference>
<evidence type="ECO:0000313" key="4">
    <source>
        <dbReference type="EMBL" id="WIA16377.1"/>
    </source>
</evidence>
<keyword evidence="1" id="KW-0808">Transferase</keyword>
<dbReference type="SUPFAM" id="SSF56235">
    <property type="entry name" value="N-terminal nucleophile aminohydrolases (Ntn hydrolases)"/>
    <property type="match status" value="1"/>
</dbReference>
<gene>
    <name evidence="4" type="ORF">OEZ85_013073</name>
</gene>